<dbReference type="AlphaFoldDB" id="A0A9Q0GIY9"/>
<evidence type="ECO:0000256" key="1">
    <source>
        <dbReference type="ARBA" id="ARBA00004935"/>
    </source>
</evidence>
<feature type="domain" description="Glycosyltransferase N-terminal" evidence="8">
    <location>
        <begin position="10"/>
        <end position="241"/>
    </location>
</feature>
<evidence type="ECO:0000313" key="10">
    <source>
        <dbReference type="Proteomes" id="UP001141552"/>
    </source>
</evidence>
<reference evidence="9" key="2">
    <citation type="journal article" date="2023" name="Plants (Basel)">
        <title>Annotation of the Turnera subulata (Passifloraceae) Draft Genome Reveals the S-Locus Evolved after the Divergence of Turneroideae from Passifloroideae in a Stepwise Manner.</title>
        <authorList>
            <person name="Henning P.M."/>
            <person name="Roalson E.H."/>
            <person name="Mir W."/>
            <person name="McCubbin A.G."/>
            <person name="Shore J.S."/>
        </authorList>
    </citation>
    <scope>NUCLEOTIDE SEQUENCE</scope>
    <source>
        <strain evidence="9">F60SS</strain>
    </source>
</reference>
<evidence type="ECO:0000256" key="2">
    <source>
        <dbReference type="ARBA" id="ARBA00009995"/>
    </source>
</evidence>
<proteinExistence type="inferred from homology"/>
<dbReference type="InterPro" id="IPR058980">
    <property type="entry name" value="Glyco_transf_N"/>
</dbReference>
<reference evidence="9" key="1">
    <citation type="submission" date="2022-02" db="EMBL/GenBank/DDBJ databases">
        <authorList>
            <person name="Henning P.M."/>
            <person name="McCubbin A.G."/>
            <person name="Shore J.S."/>
        </authorList>
    </citation>
    <scope>NUCLEOTIDE SEQUENCE</scope>
    <source>
        <strain evidence="9">F60SS</strain>
        <tissue evidence="9">Leaves</tissue>
    </source>
</reference>
<evidence type="ECO:0000256" key="6">
    <source>
        <dbReference type="RuleBase" id="RU003718"/>
    </source>
</evidence>
<protein>
    <recommendedName>
        <fullName evidence="7">Glycosyltransferase</fullName>
        <ecNumber evidence="7">2.4.1.-</ecNumber>
    </recommendedName>
</protein>
<dbReference type="Proteomes" id="UP001141552">
    <property type="component" value="Unassembled WGS sequence"/>
</dbReference>
<sequence length="460" mass="51581">MSSGAVASDELHIAMFPFFAFGHINSFIQLSNKLVLYGVRISFLSAPGNIPRTKSSLLDSPKIQIIPLSIPPVEGLPPGLDSTSEMTPAMAETLKKALDLMHPQIKTLLSQLKPRLVVFDFVQSWVPRIASELGIKSLFFSTFSAVSDAYIDKRKQESHDFMKSPIGFPCTSLVSVKRYEAENFLYVFKSSDGSPSVYSRVSEAIKGCNAVIMKTFNELERPYVDYLRSQFQKPVLLSGPLVPEPPSGMLEERWAKWLDQFPSKSVVYCSCGSENFLSDDQIQELTLGLELTGQPFFLVLNFPNDVVDKDAKLAEVLPQGFLERVKDRGIVHAGWVQQQLILAHDSVGCYMCHSGFSSVVEAFMNDLQLVLFPIKGDQFLNAKFIAGDMKAGIEVNRRDADGYFGREDVNVAVRTAMGDIHKDAYISIRENHRKWREFLMNKEMQTKFIAHLVVELKTLA</sequence>
<dbReference type="OrthoDB" id="5835829at2759"/>
<evidence type="ECO:0000259" key="8">
    <source>
        <dbReference type="Pfam" id="PF26168"/>
    </source>
</evidence>
<evidence type="ECO:0000256" key="5">
    <source>
        <dbReference type="ARBA" id="ARBA00047606"/>
    </source>
</evidence>
<dbReference type="FunFam" id="3.40.50.2000:FF:000037">
    <property type="entry name" value="Glycosyltransferase"/>
    <property type="match status" value="1"/>
</dbReference>
<keyword evidence="4 6" id="KW-0808">Transferase</keyword>
<dbReference type="Pfam" id="PF00201">
    <property type="entry name" value="UDPGT"/>
    <property type="match status" value="1"/>
</dbReference>
<dbReference type="EC" id="2.4.1.-" evidence="7"/>
<dbReference type="Gene3D" id="3.40.50.2000">
    <property type="entry name" value="Glycogen Phosphorylase B"/>
    <property type="match status" value="2"/>
</dbReference>
<dbReference type="InterPro" id="IPR002213">
    <property type="entry name" value="UDP_glucos_trans"/>
</dbReference>
<dbReference type="CDD" id="cd03784">
    <property type="entry name" value="GT1_Gtf-like"/>
    <property type="match status" value="1"/>
</dbReference>
<keyword evidence="10" id="KW-1185">Reference proteome</keyword>
<comment type="catalytic activity">
    <reaction evidence="5">
        <text>an anthocyanidin + UDP-alpha-D-glucose + H(+) = an anthocyanidin 3-O-beta-D-glucoside + UDP</text>
        <dbReference type="Rhea" id="RHEA:20093"/>
        <dbReference type="ChEBI" id="CHEBI:15378"/>
        <dbReference type="ChEBI" id="CHEBI:16307"/>
        <dbReference type="ChEBI" id="CHEBI:58223"/>
        <dbReference type="ChEBI" id="CHEBI:58885"/>
        <dbReference type="ChEBI" id="CHEBI:143576"/>
        <dbReference type="EC" id="2.4.1.115"/>
    </reaction>
</comment>
<dbReference type="PROSITE" id="PS00375">
    <property type="entry name" value="UDPGT"/>
    <property type="match status" value="1"/>
</dbReference>
<dbReference type="Pfam" id="PF26168">
    <property type="entry name" value="Glyco_transf_N"/>
    <property type="match status" value="1"/>
</dbReference>
<organism evidence="9 10">
    <name type="scientific">Turnera subulata</name>
    <dbReference type="NCBI Taxonomy" id="218843"/>
    <lineage>
        <taxon>Eukaryota</taxon>
        <taxon>Viridiplantae</taxon>
        <taxon>Streptophyta</taxon>
        <taxon>Embryophyta</taxon>
        <taxon>Tracheophyta</taxon>
        <taxon>Spermatophyta</taxon>
        <taxon>Magnoliopsida</taxon>
        <taxon>eudicotyledons</taxon>
        <taxon>Gunneridae</taxon>
        <taxon>Pentapetalae</taxon>
        <taxon>rosids</taxon>
        <taxon>fabids</taxon>
        <taxon>Malpighiales</taxon>
        <taxon>Passifloraceae</taxon>
        <taxon>Turnera</taxon>
    </lineage>
</organism>
<name>A0A9Q0GIY9_9ROSI</name>
<gene>
    <name evidence="9" type="ORF">Tsubulata_931885</name>
</gene>
<evidence type="ECO:0000313" key="9">
    <source>
        <dbReference type="EMBL" id="KAJ4850752.1"/>
    </source>
</evidence>
<dbReference type="SUPFAM" id="SSF53756">
    <property type="entry name" value="UDP-Glycosyltransferase/glycogen phosphorylase"/>
    <property type="match status" value="1"/>
</dbReference>
<comment type="caution">
    <text evidence="9">The sequence shown here is derived from an EMBL/GenBank/DDBJ whole genome shotgun (WGS) entry which is preliminary data.</text>
</comment>
<dbReference type="InterPro" id="IPR050481">
    <property type="entry name" value="UDP-glycosyltransf_plant"/>
</dbReference>
<keyword evidence="3 6" id="KW-0328">Glycosyltransferase</keyword>
<comment type="similarity">
    <text evidence="2 6">Belongs to the UDP-glycosyltransferase family.</text>
</comment>
<dbReference type="EMBL" id="JAKUCV010000233">
    <property type="protein sequence ID" value="KAJ4850752.1"/>
    <property type="molecule type" value="Genomic_DNA"/>
</dbReference>
<accession>A0A9Q0GIY9</accession>
<dbReference type="InterPro" id="IPR035595">
    <property type="entry name" value="UDP_glycos_trans_CS"/>
</dbReference>
<comment type="pathway">
    <text evidence="1">Pigment biosynthesis; anthocyanin biosynthesis.</text>
</comment>
<evidence type="ECO:0000256" key="7">
    <source>
        <dbReference type="RuleBase" id="RU362057"/>
    </source>
</evidence>
<evidence type="ECO:0000256" key="4">
    <source>
        <dbReference type="ARBA" id="ARBA00022679"/>
    </source>
</evidence>
<dbReference type="PANTHER" id="PTHR48049:SF84">
    <property type="entry name" value="UDP-GLYCOSYLTRANSFERASE 79A6"/>
    <property type="match status" value="1"/>
</dbReference>
<dbReference type="GO" id="GO:0047213">
    <property type="term" value="F:anthocyanidin 3-O-glucosyltransferase activity"/>
    <property type="evidence" value="ECO:0007669"/>
    <property type="project" value="UniProtKB-EC"/>
</dbReference>
<dbReference type="PANTHER" id="PTHR48049">
    <property type="entry name" value="GLYCOSYLTRANSFERASE"/>
    <property type="match status" value="1"/>
</dbReference>
<evidence type="ECO:0000256" key="3">
    <source>
        <dbReference type="ARBA" id="ARBA00022676"/>
    </source>
</evidence>